<evidence type="ECO:0000256" key="1">
    <source>
        <dbReference type="ARBA" id="ARBA00022723"/>
    </source>
</evidence>
<dbReference type="InterPro" id="IPR002509">
    <property type="entry name" value="NODB_dom"/>
</dbReference>
<dbReference type="PANTHER" id="PTHR10587">
    <property type="entry name" value="GLYCOSYL TRANSFERASE-RELATED"/>
    <property type="match status" value="1"/>
</dbReference>
<dbReference type="PROSITE" id="PS51677">
    <property type="entry name" value="NODB"/>
    <property type="match status" value="1"/>
</dbReference>
<gene>
    <name evidence="5" type="ORF">N482_00230</name>
</gene>
<dbReference type="InterPro" id="IPR050248">
    <property type="entry name" value="Polysacc_deacetylase_ArnD"/>
</dbReference>
<dbReference type="SUPFAM" id="SSF88713">
    <property type="entry name" value="Glycoside hydrolase/deacetylase"/>
    <property type="match status" value="1"/>
</dbReference>
<keyword evidence="2" id="KW-0378">Hydrolase</keyword>
<dbReference type="EMBL" id="AUXT01000001">
    <property type="protein sequence ID" value="KZN58845.1"/>
    <property type="molecule type" value="Genomic_DNA"/>
</dbReference>
<dbReference type="CDD" id="cd10960">
    <property type="entry name" value="CE4_NodB_like_1"/>
    <property type="match status" value="1"/>
</dbReference>
<dbReference type="GO" id="GO:0016810">
    <property type="term" value="F:hydrolase activity, acting on carbon-nitrogen (but not peptide) bonds"/>
    <property type="evidence" value="ECO:0007669"/>
    <property type="project" value="InterPro"/>
</dbReference>
<dbReference type="PANTHER" id="PTHR10587:SF133">
    <property type="entry name" value="CHITIN DEACETYLASE 1-RELATED"/>
    <property type="match status" value="1"/>
</dbReference>
<keyword evidence="3" id="KW-0732">Signal</keyword>
<evidence type="ECO:0000313" key="5">
    <source>
        <dbReference type="EMBL" id="KZN58845.1"/>
    </source>
</evidence>
<dbReference type="Gene3D" id="3.20.20.370">
    <property type="entry name" value="Glycoside hydrolase/deacetylase"/>
    <property type="match status" value="1"/>
</dbReference>
<protein>
    <recommendedName>
        <fullName evidence="4">NodB homology domain-containing protein</fullName>
    </recommendedName>
</protein>
<proteinExistence type="predicted"/>
<organism evidence="5 6">
    <name type="scientific">Pseudoalteromonas luteoviolacea NCIMB 1942</name>
    <dbReference type="NCBI Taxonomy" id="1365253"/>
    <lineage>
        <taxon>Bacteria</taxon>
        <taxon>Pseudomonadati</taxon>
        <taxon>Pseudomonadota</taxon>
        <taxon>Gammaproteobacteria</taxon>
        <taxon>Alteromonadales</taxon>
        <taxon>Pseudoalteromonadaceae</taxon>
        <taxon>Pseudoalteromonas</taxon>
    </lineage>
</organism>
<evidence type="ECO:0000259" key="4">
    <source>
        <dbReference type="PROSITE" id="PS51677"/>
    </source>
</evidence>
<dbReference type="AlphaFoldDB" id="A0A161XY81"/>
<dbReference type="OrthoDB" id="9784220at2"/>
<sequence>MLIMKLVNILVVACAYFTNTHAIASTSHQKKVSITFDDVPIHGEFTLSEQSLRKINHQLLDTLEKHNIKATGFVNEGHLKNNPKLLRTLLSDWKMRGHQLGNHTFSHISYHQSELKIYLEDIKKGAVITQEVLGQKKQKYFRPPYLHAGETNESQHLLHNGLKMLNLELVPVTMENADYIYDAPYTKKLTSKEINAAKNYKEQYLAFTEQRLDFYESASLNMFETNIPHILMLHVNQLNADSLDDILTSLKSRGYQFQTIDKTLKHPIYTQPTQAFKFGIHWLFRWDKSRDNKVRWATEPEPSSDAFTAHNRAITILKKETSHVPVD</sequence>
<dbReference type="Proteomes" id="UP000076587">
    <property type="component" value="Unassembled WGS sequence"/>
</dbReference>
<accession>A0A161XY81</accession>
<feature type="signal peptide" evidence="3">
    <location>
        <begin position="1"/>
        <end position="24"/>
    </location>
</feature>
<evidence type="ECO:0000313" key="6">
    <source>
        <dbReference type="Proteomes" id="UP000076587"/>
    </source>
</evidence>
<comment type="caution">
    <text evidence="5">The sequence shown here is derived from an EMBL/GenBank/DDBJ whole genome shotgun (WGS) entry which is preliminary data.</text>
</comment>
<keyword evidence="1" id="KW-0479">Metal-binding</keyword>
<evidence type="ECO:0000256" key="2">
    <source>
        <dbReference type="ARBA" id="ARBA00022801"/>
    </source>
</evidence>
<dbReference type="PATRIC" id="fig|1365253.3.peg.49"/>
<dbReference type="InterPro" id="IPR011330">
    <property type="entry name" value="Glyco_hydro/deAcase_b/a-brl"/>
</dbReference>
<dbReference type="RefSeq" id="WP_063375181.1">
    <property type="nucleotide sequence ID" value="NZ_AUXT01000001.1"/>
</dbReference>
<dbReference type="Pfam" id="PF01522">
    <property type="entry name" value="Polysacc_deac_1"/>
    <property type="match status" value="1"/>
</dbReference>
<feature type="domain" description="NodB homology" evidence="4">
    <location>
        <begin position="30"/>
        <end position="258"/>
    </location>
</feature>
<name>A0A161XY81_9GAMM</name>
<evidence type="ECO:0000256" key="3">
    <source>
        <dbReference type="SAM" id="SignalP"/>
    </source>
</evidence>
<dbReference type="GO" id="GO:0005975">
    <property type="term" value="P:carbohydrate metabolic process"/>
    <property type="evidence" value="ECO:0007669"/>
    <property type="project" value="InterPro"/>
</dbReference>
<feature type="chain" id="PRO_5007829904" description="NodB homology domain-containing protein" evidence="3">
    <location>
        <begin position="25"/>
        <end position="327"/>
    </location>
</feature>
<dbReference type="GO" id="GO:0016020">
    <property type="term" value="C:membrane"/>
    <property type="evidence" value="ECO:0007669"/>
    <property type="project" value="TreeGrafter"/>
</dbReference>
<reference evidence="5 6" key="1">
    <citation type="submission" date="2013-07" db="EMBL/GenBank/DDBJ databases">
        <title>Comparative Genomic and Metabolomic Analysis of Twelve Strains of Pseudoalteromonas luteoviolacea.</title>
        <authorList>
            <person name="Vynne N.G."/>
            <person name="Mansson M."/>
            <person name="Gram L."/>
        </authorList>
    </citation>
    <scope>NUCLEOTIDE SEQUENCE [LARGE SCALE GENOMIC DNA]</scope>
    <source>
        <strain evidence="5 6">NCIMB 1942</strain>
    </source>
</reference>
<dbReference type="GO" id="GO:0046872">
    <property type="term" value="F:metal ion binding"/>
    <property type="evidence" value="ECO:0007669"/>
    <property type="project" value="UniProtKB-KW"/>
</dbReference>